<dbReference type="GO" id="GO:0005634">
    <property type="term" value="C:nucleus"/>
    <property type="evidence" value="ECO:0007669"/>
    <property type="project" value="TreeGrafter"/>
</dbReference>
<dbReference type="PANTHER" id="PTHR24030">
    <property type="entry name" value="PROTEIN CMSS1"/>
    <property type="match status" value="1"/>
</dbReference>
<name>A0A4P9X7Z0_9FUNG</name>
<feature type="compositionally biased region" description="Basic and acidic residues" evidence="1">
    <location>
        <begin position="114"/>
        <end position="124"/>
    </location>
</feature>
<feature type="compositionally biased region" description="Gly residues" evidence="1">
    <location>
        <begin position="210"/>
        <end position="236"/>
    </location>
</feature>
<protein>
    <submittedName>
        <fullName evidence="2">Uncharacterized protein</fullName>
    </submittedName>
</protein>
<keyword evidence="3" id="KW-1185">Reference proteome</keyword>
<dbReference type="InterPro" id="IPR032704">
    <property type="entry name" value="Cms1"/>
</dbReference>
<gene>
    <name evidence="2" type="ORF">CXG81DRAFT_26148</name>
</gene>
<feature type="region of interest" description="Disordered" evidence="1">
    <location>
        <begin position="20"/>
        <end position="52"/>
    </location>
</feature>
<dbReference type="STRING" id="1555241.A0A4P9X7Z0"/>
<accession>A0A4P9X7Z0</accession>
<dbReference type="OrthoDB" id="1929311at2759"/>
<dbReference type="PANTHER" id="PTHR24030:SF0">
    <property type="entry name" value="PROTEIN CMSS1"/>
    <property type="match status" value="1"/>
</dbReference>
<proteinExistence type="predicted"/>
<evidence type="ECO:0000256" key="1">
    <source>
        <dbReference type="SAM" id="MobiDB-lite"/>
    </source>
</evidence>
<feature type="region of interest" description="Disordered" evidence="1">
    <location>
        <begin position="99"/>
        <end position="145"/>
    </location>
</feature>
<organism evidence="2 3">
    <name type="scientific">Caulochytrium protostelioides</name>
    <dbReference type="NCBI Taxonomy" id="1555241"/>
    <lineage>
        <taxon>Eukaryota</taxon>
        <taxon>Fungi</taxon>
        <taxon>Fungi incertae sedis</taxon>
        <taxon>Chytridiomycota</taxon>
        <taxon>Chytridiomycota incertae sedis</taxon>
        <taxon>Chytridiomycetes</taxon>
        <taxon>Caulochytriales</taxon>
        <taxon>Caulochytriaceae</taxon>
        <taxon>Caulochytrium</taxon>
    </lineage>
</organism>
<feature type="compositionally biased region" description="Low complexity" evidence="1">
    <location>
        <begin position="125"/>
        <end position="141"/>
    </location>
</feature>
<reference evidence="3" key="1">
    <citation type="journal article" date="2018" name="Nat. Microbiol.">
        <title>Leveraging single-cell genomics to expand the fungal tree of life.</title>
        <authorList>
            <person name="Ahrendt S.R."/>
            <person name="Quandt C.A."/>
            <person name="Ciobanu D."/>
            <person name="Clum A."/>
            <person name="Salamov A."/>
            <person name="Andreopoulos B."/>
            <person name="Cheng J.F."/>
            <person name="Woyke T."/>
            <person name="Pelin A."/>
            <person name="Henrissat B."/>
            <person name="Reynolds N.K."/>
            <person name="Benny G.L."/>
            <person name="Smith M.E."/>
            <person name="James T.Y."/>
            <person name="Grigoriev I.V."/>
        </authorList>
    </citation>
    <scope>NUCLEOTIDE SEQUENCE [LARGE SCALE GENOMIC DNA]</scope>
    <source>
        <strain evidence="3">ATCC 52028</strain>
    </source>
</reference>
<evidence type="ECO:0000313" key="3">
    <source>
        <dbReference type="Proteomes" id="UP000274922"/>
    </source>
</evidence>
<feature type="region of interest" description="Disordered" evidence="1">
    <location>
        <begin position="205"/>
        <end position="239"/>
    </location>
</feature>
<sequence>MSGDALDDFEIALPKRTRTADATEAADAAAPRARAKKAKTAAPAAAAADSPAALKRKQFAQREQALWDLIAARDTQVDRLGSPLVVVGAVAAAASPSPAADAADAVDAVETDDEHNTPDGDPAHADAAGTTAGAGTPDGAARFPTRSDDQMAALATYLFGDRTTSVLSLRHKRATASPSVLVVCMSAERCLAMIKAWSTIGARPAPADARGGGRGGGRGARGSARGGRGGWNGRGGRPVHAHERQMIGGCKVAKLFARHIRPVEQRAVLTATNYPVAVGTPARISALLEPMEDHGTRTLPPMSLESTEVVVLDASFVDTHQRTLMNSVNTMDAVEQLLAKIPASCRIVIW</sequence>
<dbReference type="Proteomes" id="UP000274922">
    <property type="component" value="Unassembled WGS sequence"/>
</dbReference>
<feature type="compositionally biased region" description="Low complexity" evidence="1">
    <location>
        <begin position="40"/>
        <end position="52"/>
    </location>
</feature>
<feature type="compositionally biased region" description="Low complexity" evidence="1">
    <location>
        <begin position="20"/>
        <end position="32"/>
    </location>
</feature>
<evidence type="ECO:0000313" key="2">
    <source>
        <dbReference type="EMBL" id="RKP01180.1"/>
    </source>
</evidence>
<dbReference type="Pfam" id="PF14617">
    <property type="entry name" value="CMS1"/>
    <property type="match status" value="1"/>
</dbReference>
<dbReference type="AlphaFoldDB" id="A0A4P9X7Z0"/>
<dbReference type="EMBL" id="ML014182">
    <property type="protein sequence ID" value="RKP01180.1"/>
    <property type="molecule type" value="Genomic_DNA"/>
</dbReference>
<dbReference type="GO" id="GO:0030686">
    <property type="term" value="C:90S preribosome"/>
    <property type="evidence" value="ECO:0007669"/>
    <property type="project" value="TreeGrafter"/>
</dbReference>